<evidence type="ECO:0000313" key="2">
    <source>
        <dbReference type="EMBL" id="KIK36545.1"/>
    </source>
</evidence>
<evidence type="ECO:0000313" key="3">
    <source>
        <dbReference type="Proteomes" id="UP000054485"/>
    </source>
</evidence>
<dbReference type="AlphaFoldDB" id="A0A0C9ZGN7"/>
<proteinExistence type="predicted"/>
<dbReference type="Proteomes" id="UP000054485">
    <property type="component" value="Unassembled WGS sequence"/>
</dbReference>
<feature type="compositionally biased region" description="Basic residues" evidence="1">
    <location>
        <begin position="11"/>
        <end position="20"/>
    </location>
</feature>
<reference evidence="3" key="2">
    <citation type="submission" date="2015-01" db="EMBL/GenBank/DDBJ databases">
        <title>Evolutionary Origins and Diversification of the Mycorrhizal Mutualists.</title>
        <authorList>
            <consortium name="DOE Joint Genome Institute"/>
            <consortium name="Mycorrhizal Genomics Consortium"/>
            <person name="Kohler A."/>
            <person name="Kuo A."/>
            <person name="Nagy L.G."/>
            <person name="Floudas D."/>
            <person name="Copeland A."/>
            <person name="Barry K.W."/>
            <person name="Cichocki N."/>
            <person name="Veneault-Fourrey C."/>
            <person name="LaButti K."/>
            <person name="Lindquist E.A."/>
            <person name="Lipzen A."/>
            <person name="Lundell T."/>
            <person name="Morin E."/>
            <person name="Murat C."/>
            <person name="Riley R."/>
            <person name="Ohm R."/>
            <person name="Sun H."/>
            <person name="Tunlid A."/>
            <person name="Henrissat B."/>
            <person name="Grigoriev I.V."/>
            <person name="Hibbett D.S."/>
            <person name="Martin F."/>
        </authorList>
    </citation>
    <scope>NUCLEOTIDE SEQUENCE [LARGE SCALE GENOMIC DNA]</scope>
    <source>
        <strain evidence="3">UH-Slu-Lm8-n1</strain>
    </source>
</reference>
<feature type="region of interest" description="Disordered" evidence="1">
    <location>
        <begin position="82"/>
        <end position="112"/>
    </location>
</feature>
<dbReference type="HOGENOM" id="CLU_121093_0_0_1"/>
<reference evidence="2 3" key="1">
    <citation type="submission" date="2014-04" db="EMBL/GenBank/DDBJ databases">
        <authorList>
            <consortium name="DOE Joint Genome Institute"/>
            <person name="Kuo A."/>
            <person name="Ruytinx J."/>
            <person name="Rineau F."/>
            <person name="Colpaert J."/>
            <person name="Kohler A."/>
            <person name="Nagy L.G."/>
            <person name="Floudas D."/>
            <person name="Copeland A."/>
            <person name="Barry K.W."/>
            <person name="Cichocki N."/>
            <person name="Veneault-Fourrey C."/>
            <person name="LaButti K."/>
            <person name="Lindquist E.A."/>
            <person name="Lipzen A."/>
            <person name="Lundell T."/>
            <person name="Morin E."/>
            <person name="Murat C."/>
            <person name="Sun H."/>
            <person name="Tunlid A."/>
            <person name="Henrissat B."/>
            <person name="Grigoriev I.V."/>
            <person name="Hibbett D.S."/>
            <person name="Martin F."/>
            <person name="Nordberg H.P."/>
            <person name="Cantor M.N."/>
            <person name="Hua S.X."/>
        </authorList>
    </citation>
    <scope>NUCLEOTIDE SEQUENCE [LARGE SCALE GENOMIC DNA]</scope>
    <source>
        <strain evidence="2 3">UH-Slu-Lm8-n1</strain>
    </source>
</reference>
<gene>
    <name evidence="2" type="ORF">CY34DRAFT_506777</name>
</gene>
<accession>A0A0C9ZGN7</accession>
<name>A0A0C9ZGN7_9AGAM</name>
<dbReference type="InParanoid" id="A0A0C9ZGN7"/>
<dbReference type="OrthoDB" id="2689695at2759"/>
<feature type="compositionally biased region" description="Pro residues" evidence="1">
    <location>
        <begin position="32"/>
        <end position="42"/>
    </location>
</feature>
<keyword evidence="3" id="KW-1185">Reference proteome</keyword>
<organism evidence="2 3">
    <name type="scientific">Suillus luteus UH-Slu-Lm8-n1</name>
    <dbReference type="NCBI Taxonomy" id="930992"/>
    <lineage>
        <taxon>Eukaryota</taxon>
        <taxon>Fungi</taxon>
        <taxon>Dikarya</taxon>
        <taxon>Basidiomycota</taxon>
        <taxon>Agaricomycotina</taxon>
        <taxon>Agaricomycetes</taxon>
        <taxon>Agaricomycetidae</taxon>
        <taxon>Boletales</taxon>
        <taxon>Suillineae</taxon>
        <taxon>Suillaceae</taxon>
        <taxon>Suillus</taxon>
    </lineage>
</organism>
<feature type="region of interest" description="Disordered" evidence="1">
    <location>
        <begin position="1"/>
        <end position="45"/>
    </location>
</feature>
<dbReference type="EMBL" id="KN835520">
    <property type="protein sequence ID" value="KIK36545.1"/>
    <property type="molecule type" value="Genomic_DNA"/>
</dbReference>
<evidence type="ECO:0000256" key="1">
    <source>
        <dbReference type="SAM" id="MobiDB-lite"/>
    </source>
</evidence>
<sequence>MHHNSQISRPRPQRRHRGLQKLRLAMTRTPRSAPPPAPPATSPPVAVTTSFKTHLRHIFTRPSYHATPPIVDVAFAQGLQRNAAGGPKDVDDDLIRDEDYHGPHTPDPNLQQQQQAAVVQVDTGEHGRGRSCCC</sequence>
<protein>
    <submittedName>
        <fullName evidence="2">Unplaced genomic scaffold CY34scaffold_389, whole genome shotgun sequence</fullName>
    </submittedName>
</protein>